<dbReference type="EMBL" id="SMBK01000030">
    <property type="protein sequence ID" value="TCU31308.1"/>
    <property type="molecule type" value="Genomic_DNA"/>
</dbReference>
<keyword evidence="1" id="KW-0436">Ligase</keyword>
<evidence type="ECO:0000259" key="5">
    <source>
        <dbReference type="PROSITE" id="PS50975"/>
    </source>
</evidence>
<dbReference type="SMART" id="SM01209">
    <property type="entry name" value="GARS_A"/>
    <property type="match status" value="1"/>
</dbReference>
<dbReference type="InterPro" id="IPR040570">
    <property type="entry name" value="LAL_C2"/>
</dbReference>
<evidence type="ECO:0000313" key="7">
    <source>
        <dbReference type="Proteomes" id="UP000295507"/>
    </source>
</evidence>
<dbReference type="RefSeq" id="WP_132554380.1">
    <property type="nucleotide sequence ID" value="NZ_SMBK01000030.1"/>
</dbReference>
<keyword evidence="2 4" id="KW-0547">Nucleotide-binding</keyword>
<evidence type="ECO:0000256" key="3">
    <source>
        <dbReference type="ARBA" id="ARBA00022840"/>
    </source>
</evidence>
<evidence type="ECO:0000256" key="4">
    <source>
        <dbReference type="PROSITE-ProRule" id="PRU00409"/>
    </source>
</evidence>
<dbReference type="InterPro" id="IPR005479">
    <property type="entry name" value="CPAse_ATP-bd"/>
</dbReference>
<dbReference type="InterPro" id="IPR011761">
    <property type="entry name" value="ATP-grasp"/>
</dbReference>
<dbReference type="AlphaFoldDB" id="A0A4R3R7S9"/>
<dbReference type="GO" id="GO:0016874">
    <property type="term" value="F:ligase activity"/>
    <property type="evidence" value="ECO:0007669"/>
    <property type="project" value="UniProtKB-KW"/>
</dbReference>
<protein>
    <submittedName>
        <fullName evidence="6">Biotin carboxylase</fullName>
    </submittedName>
</protein>
<evidence type="ECO:0000313" key="6">
    <source>
        <dbReference type="EMBL" id="TCU31308.1"/>
    </source>
</evidence>
<evidence type="ECO:0000256" key="2">
    <source>
        <dbReference type="ARBA" id="ARBA00022741"/>
    </source>
</evidence>
<dbReference type="PROSITE" id="PS50975">
    <property type="entry name" value="ATP_GRASP"/>
    <property type="match status" value="1"/>
</dbReference>
<dbReference type="Pfam" id="PF02786">
    <property type="entry name" value="CPSase_L_D2"/>
    <property type="match status" value="1"/>
</dbReference>
<name>A0A4R3R7S9_9HYPH</name>
<dbReference type="Gene3D" id="3.40.50.20">
    <property type="match status" value="1"/>
</dbReference>
<dbReference type="Pfam" id="PF18603">
    <property type="entry name" value="LAL_C2"/>
    <property type="match status" value="1"/>
</dbReference>
<gene>
    <name evidence="6" type="ORF">EV129_1302</name>
</gene>
<comment type="caution">
    <text evidence="6">The sequence shown here is derived from an EMBL/GenBank/DDBJ whole genome shotgun (WGS) entry which is preliminary data.</text>
</comment>
<dbReference type="InterPro" id="IPR052032">
    <property type="entry name" value="ATP-dep_AA_Ligase"/>
</dbReference>
<dbReference type="SUPFAM" id="SSF56059">
    <property type="entry name" value="Glutathione synthetase ATP-binding domain-like"/>
    <property type="match status" value="1"/>
</dbReference>
<accession>A0A4R3R7S9</accession>
<dbReference type="PANTHER" id="PTHR43585:SF2">
    <property type="entry name" value="ATP-GRASP ENZYME FSQD"/>
    <property type="match status" value="1"/>
</dbReference>
<proteinExistence type="predicted"/>
<reference evidence="6 7" key="1">
    <citation type="submission" date="2019-03" db="EMBL/GenBank/DDBJ databases">
        <title>Genomic Encyclopedia of Type Strains, Phase IV (KMG-V): Genome sequencing to study the core and pangenomes of soil and plant-associated prokaryotes.</title>
        <authorList>
            <person name="Whitman W."/>
        </authorList>
    </citation>
    <scope>NUCLEOTIDE SEQUENCE [LARGE SCALE GENOMIC DNA]</scope>
    <source>
        <strain evidence="6 7">IE4868</strain>
    </source>
</reference>
<dbReference type="Proteomes" id="UP000295507">
    <property type="component" value="Unassembled WGS sequence"/>
</dbReference>
<dbReference type="Gene3D" id="3.30.1490.20">
    <property type="entry name" value="ATP-grasp fold, A domain"/>
    <property type="match status" value="1"/>
</dbReference>
<dbReference type="PANTHER" id="PTHR43585">
    <property type="entry name" value="FUMIPYRROLE BIOSYNTHESIS PROTEIN C"/>
    <property type="match status" value="1"/>
</dbReference>
<keyword evidence="3 4" id="KW-0067">ATP-binding</keyword>
<organism evidence="6 7">
    <name type="scientific">Rhizobium azibense</name>
    <dbReference type="NCBI Taxonomy" id="1136135"/>
    <lineage>
        <taxon>Bacteria</taxon>
        <taxon>Pseudomonadati</taxon>
        <taxon>Pseudomonadota</taxon>
        <taxon>Alphaproteobacteria</taxon>
        <taxon>Hyphomicrobiales</taxon>
        <taxon>Rhizobiaceae</taxon>
        <taxon>Rhizobium/Agrobacterium group</taxon>
        <taxon>Rhizobium</taxon>
    </lineage>
</organism>
<dbReference type="InterPro" id="IPR013815">
    <property type="entry name" value="ATP_grasp_subdomain_1"/>
</dbReference>
<evidence type="ECO:0000256" key="1">
    <source>
        <dbReference type="ARBA" id="ARBA00022598"/>
    </source>
</evidence>
<dbReference type="GO" id="GO:0005524">
    <property type="term" value="F:ATP binding"/>
    <property type="evidence" value="ECO:0007669"/>
    <property type="project" value="UniProtKB-UniRule"/>
</dbReference>
<dbReference type="Gene3D" id="3.30.470.20">
    <property type="entry name" value="ATP-grasp fold, B domain"/>
    <property type="match status" value="1"/>
</dbReference>
<dbReference type="PROSITE" id="PS00867">
    <property type="entry name" value="CPSASE_2"/>
    <property type="match status" value="1"/>
</dbReference>
<dbReference type="GO" id="GO:0046872">
    <property type="term" value="F:metal ion binding"/>
    <property type="evidence" value="ECO:0007669"/>
    <property type="project" value="InterPro"/>
</dbReference>
<sequence>MPKRTLVLLEGSTRVNGLLFVQAAKRLGLHPITLSADPAQYDYLAAERFETIRVDTGNPNALIRECLRLSANYDIVGVTSPLEAFYAIAGKLCRYFDLPGPDPASIERCRDKYAQRQLLAKAGVPMPDYRVAANAAEIESAASEIGWPVVVKPTVGNCSRGVRLCRTVRELTEHTTYLLGGKHIWQSTPNIVLVEEFAQGPQYIVHIMGNEVVAIAAAKFGRPPHFVFRKCIFPAPLTDDEHERIADVSLSCLRALGLGWGPINIELRWTKLGPVVIEVNPRIAGAPDSQLGQLAYGVDLVAEHIKLVTGEICNLHKIRSHTAAAAFLIPDCDGTVDWIDGVSRAAAMPGIAEVKLLIEPKMRIVRKGDDRDGIGWVIASSPSLDQTEAILQDAVDLIHWSITPFSILGRHE</sequence>
<feature type="domain" description="ATP-grasp" evidence="5">
    <location>
        <begin position="116"/>
        <end position="309"/>
    </location>
</feature>